<protein>
    <submittedName>
        <fullName evidence="2">Uncharacterized protein</fullName>
    </submittedName>
</protein>
<gene>
    <name evidence="2" type="ORF">AMTR_s00039p00215740</name>
</gene>
<dbReference type="EMBL" id="KI392495">
    <property type="protein sequence ID" value="ERN15900.1"/>
    <property type="molecule type" value="Genomic_DNA"/>
</dbReference>
<proteinExistence type="predicted"/>
<reference evidence="3" key="1">
    <citation type="journal article" date="2013" name="Science">
        <title>The Amborella genome and the evolution of flowering plants.</title>
        <authorList>
            <consortium name="Amborella Genome Project"/>
        </authorList>
    </citation>
    <scope>NUCLEOTIDE SEQUENCE [LARGE SCALE GENOMIC DNA]</scope>
</reference>
<dbReference type="Proteomes" id="UP000017836">
    <property type="component" value="Unassembled WGS sequence"/>
</dbReference>
<feature type="chain" id="PRO_5004658556" evidence="1">
    <location>
        <begin position="28"/>
        <end position="192"/>
    </location>
</feature>
<dbReference type="Gramene" id="ERN15900">
    <property type="protein sequence ID" value="ERN15900"/>
    <property type="gene ID" value="AMTR_s00039p00215740"/>
</dbReference>
<dbReference type="AlphaFoldDB" id="U5D0W6"/>
<feature type="signal peptide" evidence="1">
    <location>
        <begin position="1"/>
        <end position="27"/>
    </location>
</feature>
<evidence type="ECO:0000256" key="1">
    <source>
        <dbReference type="SAM" id="SignalP"/>
    </source>
</evidence>
<organism evidence="2 3">
    <name type="scientific">Amborella trichopoda</name>
    <dbReference type="NCBI Taxonomy" id="13333"/>
    <lineage>
        <taxon>Eukaryota</taxon>
        <taxon>Viridiplantae</taxon>
        <taxon>Streptophyta</taxon>
        <taxon>Embryophyta</taxon>
        <taxon>Tracheophyta</taxon>
        <taxon>Spermatophyta</taxon>
        <taxon>Magnoliopsida</taxon>
        <taxon>Amborellales</taxon>
        <taxon>Amborellaceae</taxon>
        <taxon>Amborella</taxon>
    </lineage>
</organism>
<dbReference type="HOGENOM" id="CLU_1416921_0_0_1"/>
<sequence>MTRRANGLFSMCLVLSCLLGNRRDVQIQPSTCSSYRSKPSCYVETLKPSRFDLMTRLPSSHPKKLLSIAHRGTHFLKVLLRKRKPQKIFSGSFVFLLLPSPLPTEQSILPLPRPPKASPSLNYPKNRTIDIIHLTFALEILDGTAKMTFFEWDKSRAWGHIIVSLCYLLRPKPLTSQKLSLSPSPLTSLPFS</sequence>
<dbReference type="PROSITE" id="PS51257">
    <property type="entry name" value="PROKAR_LIPOPROTEIN"/>
    <property type="match status" value="1"/>
</dbReference>
<evidence type="ECO:0000313" key="3">
    <source>
        <dbReference type="Proteomes" id="UP000017836"/>
    </source>
</evidence>
<keyword evidence="3" id="KW-1185">Reference proteome</keyword>
<keyword evidence="1" id="KW-0732">Signal</keyword>
<accession>U5D0W6</accession>
<name>U5D0W6_AMBTC</name>
<evidence type="ECO:0000313" key="2">
    <source>
        <dbReference type="EMBL" id="ERN15900.1"/>
    </source>
</evidence>